<dbReference type="Proteomes" id="UP000605846">
    <property type="component" value="Unassembled WGS sequence"/>
</dbReference>
<evidence type="ECO:0000313" key="3">
    <source>
        <dbReference type="Proteomes" id="UP000605846"/>
    </source>
</evidence>
<dbReference type="OrthoDB" id="102559at2759"/>
<dbReference type="Gene3D" id="3.40.250.10">
    <property type="entry name" value="Rhodanese-like domain"/>
    <property type="match status" value="1"/>
</dbReference>
<evidence type="ECO:0000313" key="2">
    <source>
        <dbReference type="EMBL" id="KAF7726496.1"/>
    </source>
</evidence>
<keyword evidence="3" id="KW-1185">Reference proteome</keyword>
<gene>
    <name evidence="2" type="ORF">EC973_008731</name>
</gene>
<evidence type="ECO:0000259" key="1">
    <source>
        <dbReference type="PROSITE" id="PS50206"/>
    </source>
</evidence>
<dbReference type="GO" id="GO:0005634">
    <property type="term" value="C:nucleus"/>
    <property type="evidence" value="ECO:0007669"/>
    <property type="project" value="TreeGrafter"/>
</dbReference>
<dbReference type="GO" id="GO:0005737">
    <property type="term" value="C:cytoplasm"/>
    <property type="evidence" value="ECO:0007669"/>
    <property type="project" value="TreeGrafter"/>
</dbReference>
<dbReference type="SMART" id="SM00450">
    <property type="entry name" value="RHOD"/>
    <property type="match status" value="1"/>
</dbReference>
<dbReference type="Pfam" id="PF00581">
    <property type="entry name" value="Rhodanese"/>
    <property type="match status" value="1"/>
</dbReference>
<dbReference type="AlphaFoldDB" id="A0A8H7BMW9"/>
<comment type="caution">
    <text evidence="2">The sequence shown here is derived from an EMBL/GenBank/DDBJ whole genome shotgun (WGS) entry which is preliminary data.</text>
</comment>
<dbReference type="InterPro" id="IPR036873">
    <property type="entry name" value="Rhodanese-like_dom_sf"/>
</dbReference>
<protein>
    <recommendedName>
        <fullName evidence="1">Rhodanese domain-containing protein</fullName>
    </recommendedName>
</protein>
<dbReference type="PANTHER" id="PTHR10828:SF38">
    <property type="entry name" value="ARSENICAL-RESISTANCE PROTEIN 2-RELATED"/>
    <property type="match status" value="1"/>
</dbReference>
<feature type="domain" description="Rhodanese" evidence="1">
    <location>
        <begin position="24"/>
        <end position="123"/>
    </location>
</feature>
<dbReference type="PANTHER" id="PTHR10828">
    <property type="entry name" value="M-PHASE INDUCER PHOSPHATASE DUAL SPECIFICITY PHOSPHATASE CDC25"/>
    <property type="match status" value="1"/>
</dbReference>
<reference evidence="2" key="1">
    <citation type="submission" date="2020-01" db="EMBL/GenBank/DDBJ databases">
        <title>Genome Sequencing of Three Apophysomyces-Like Fungal Strains Confirms a Novel Fungal Genus in the Mucoromycota with divergent Burkholderia-like Endosymbiotic Bacteria.</title>
        <authorList>
            <person name="Stajich J.E."/>
            <person name="Macias A.M."/>
            <person name="Carter-House D."/>
            <person name="Lovett B."/>
            <person name="Kasson L.R."/>
            <person name="Berry K."/>
            <person name="Grigoriev I."/>
            <person name="Chang Y."/>
            <person name="Spatafora J."/>
            <person name="Kasson M.T."/>
        </authorList>
    </citation>
    <scope>NUCLEOTIDE SEQUENCE</scope>
    <source>
        <strain evidence="2">NRRL A-21654</strain>
    </source>
</reference>
<dbReference type="GO" id="GO:0004725">
    <property type="term" value="F:protein tyrosine phosphatase activity"/>
    <property type="evidence" value="ECO:0007669"/>
    <property type="project" value="TreeGrafter"/>
</dbReference>
<dbReference type="PROSITE" id="PS50206">
    <property type="entry name" value="RHODANESE_3"/>
    <property type="match status" value="1"/>
</dbReference>
<accession>A0A8H7BMW9</accession>
<name>A0A8H7BMW9_9FUNG</name>
<dbReference type="InterPro" id="IPR001763">
    <property type="entry name" value="Rhodanese-like_dom"/>
</dbReference>
<proteinExistence type="predicted"/>
<organism evidence="2 3">
    <name type="scientific">Apophysomyces ossiformis</name>
    <dbReference type="NCBI Taxonomy" id="679940"/>
    <lineage>
        <taxon>Eukaryota</taxon>
        <taxon>Fungi</taxon>
        <taxon>Fungi incertae sedis</taxon>
        <taxon>Mucoromycota</taxon>
        <taxon>Mucoromycotina</taxon>
        <taxon>Mucoromycetes</taxon>
        <taxon>Mucorales</taxon>
        <taxon>Mucorineae</taxon>
        <taxon>Mucoraceae</taxon>
        <taxon>Apophysomyces</taxon>
    </lineage>
</organism>
<dbReference type="EMBL" id="JABAYA010000078">
    <property type="protein sequence ID" value="KAF7726496.1"/>
    <property type="molecule type" value="Genomic_DNA"/>
</dbReference>
<dbReference type="SUPFAM" id="SSF52821">
    <property type="entry name" value="Rhodanese/Cell cycle control phosphatase"/>
    <property type="match status" value="1"/>
</dbReference>
<sequence>MSSVPVYADSEELVTLLRDKSKVIGKDYVVIDVRDKDFEGGNIPGAINVPAGTLLDNVDTLITEYSKVPVVYFHCALSQVRGPKSARIYKESLSLRGYQLDQEIKVLRGGFEGWQAKYKNEKDLIENYNPAFWAEEFF</sequence>